<feature type="transmembrane region" description="Helical" evidence="1">
    <location>
        <begin position="360"/>
        <end position="382"/>
    </location>
</feature>
<feature type="transmembrane region" description="Helical" evidence="1">
    <location>
        <begin position="498"/>
        <end position="520"/>
    </location>
</feature>
<feature type="transmembrane region" description="Helical" evidence="1">
    <location>
        <begin position="123"/>
        <end position="146"/>
    </location>
</feature>
<organism evidence="2">
    <name type="scientific">freshwater metagenome</name>
    <dbReference type="NCBI Taxonomy" id="449393"/>
    <lineage>
        <taxon>unclassified sequences</taxon>
        <taxon>metagenomes</taxon>
        <taxon>ecological metagenomes</taxon>
    </lineage>
</organism>
<reference evidence="2" key="1">
    <citation type="submission" date="2020-05" db="EMBL/GenBank/DDBJ databases">
        <authorList>
            <person name="Chiriac C."/>
            <person name="Salcher M."/>
            <person name="Ghai R."/>
            <person name="Kavagutti S V."/>
        </authorList>
    </citation>
    <scope>NUCLEOTIDE SEQUENCE</scope>
</reference>
<gene>
    <name evidence="2" type="ORF">UFOPK3773_00821</name>
</gene>
<keyword evidence="1" id="KW-1133">Transmembrane helix</keyword>
<keyword evidence="1" id="KW-0812">Transmembrane</keyword>
<protein>
    <submittedName>
        <fullName evidence="2">Unannotated protein</fullName>
    </submittedName>
</protein>
<dbReference type="AlphaFoldDB" id="A0A6J7JCC2"/>
<evidence type="ECO:0000256" key="1">
    <source>
        <dbReference type="SAM" id="Phobius"/>
    </source>
</evidence>
<feature type="transmembrane region" description="Helical" evidence="1">
    <location>
        <begin position="337"/>
        <end position="353"/>
    </location>
</feature>
<proteinExistence type="predicted"/>
<keyword evidence="1" id="KW-0472">Membrane</keyword>
<feature type="transmembrane region" description="Helical" evidence="1">
    <location>
        <begin position="466"/>
        <end position="486"/>
    </location>
</feature>
<accession>A0A6J7JCC2</accession>
<feature type="transmembrane region" description="Helical" evidence="1">
    <location>
        <begin position="426"/>
        <end position="446"/>
    </location>
</feature>
<feature type="transmembrane region" description="Helical" evidence="1">
    <location>
        <begin position="227"/>
        <end position="252"/>
    </location>
</feature>
<sequence>MTTIGVEGSSRGLGSSALSGRRLATALLVAALLMLWLWPPGGVVACVAAGAIFAPWGRGVGERVIISCVVGMAAVGAVMVVLSATHSVIPPLGWRLLLSAVALGAIGCLYVRRSAPVLPRIRVDDAIGLVAGLVSFVVLFGVYATATTARTITGLLQWWAGGELPHDHSSHLPMFVQMMRSGSWAGTSSPDLLFAGYPRLHVAIWSAGEWAAGISAGTPAVDLVRPYVAWSALTAALAAAVLTWSASIAARALMPRRTASRTRAVAAGLAGTATALWCLLGSMGSMFDFAAASFLACAALVVGAVTVSVRSRAAMTRLGWFVLPLAGVVAAYVYLPLAAGLLLPALAVGVALWRWRRRRLVWFVVVGLVCAALAAPALTAITDSVKNAPWGALTGGLPAFEYWPAVVMAAVATLTLALSSRAAGRLVSLALLGPVLSACAVTLYFLVDSVRAGVTIGDSYYTNKMVYALLLAAVPLTAAVVARWTSLRLAKVPPARQGTGLVIALVVIVIAVAEISTVTLRPGVGGGVLTRPAGLAAFEARQSAVTRIPLVGDVVLSAAAHPDSDGHTTVTWIPVARSVTGYRSEYVNMFAGRLAHSLAIGSDIAYERYNVTVDTILRTADPVASLGEVLQAAPDLRLTLVVPDQQVADSLAGVVAKFGPERLRLVIADRSD</sequence>
<name>A0A6J7JCC2_9ZZZZ</name>
<feature type="transmembrane region" description="Helical" evidence="1">
    <location>
        <begin position="289"/>
        <end position="307"/>
    </location>
</feature>
<feature type="transmembrane region" description="Helical" evidence="1">
    <location>
        <begin position="402"/>
        <end position="419"/>
    </location>
</feature>
<feature type="transmembrane region" description="Helical" evidence="1">
    <location>
        <begin position="23"/>
        <end position="52"/>
    </location>
</feature>
<feature type="transmembrane region" description="Helical" evidence="1">
    <location>
        <begin position="314"/>
        <end position="331"/>
    </location>
</feature>
<evidence type="ECO:0000313" key="2">
    <source>
        <dbReference type="EMBL" id="CAB4940411.1"/>
    </source>
</evidence>
<feature type="transmembrane region" description="Helical" evidence="1">
    <location>
        <begin position="92"/>
        <end position="111"/>
    </location>
</feature>
<dbReference type="EMBL" id="CAFBNF010000070">
    <property type="protein sequence ID" value="CAB4940411.1"/>
    <property type="molecule type" value="Genomic_DNA"/>
</dbReference>
<feature type="transmembrane region" description="Helical" evidence="1">
    <location>
        <begin position="64"/>
        <end position="86"/>
    </location>
</feature>
<feature type="transmembrane region" description="Helical" evidence="1">
    <location>
        <begin position="264"/>
        <end position="283"/>
    </location>
</feature>